<dbReference type="SMART" id="SM00953">
    <property type="entry name" value="RES"/>
    <property type="match status" value="1"/>
</dbReference>
<dbReference type="Pfam" id="PF08808">
    <property type="entry name" value="RES"/>
    <property type="match status" value="1"/>
</dbReference>
<dbReference type="InterPro" id="IPR014914">
    <property type="entry name" value="RES_dom"/>
</dbReference>
<evidence type="ECO:0000259" key="1">
    <source>
        <dbReference type="SMART" id="SM00953"/>
    </source>
</evidence>
<reference evidence="2 3" key="1">
    <citation type="submission" date="2019-09" db="EMBL/GenBank/DDBJ databases">
        <title>Non-baumannii Acinetobacter spp. carrying blaNDM-1 isolated in China.</title>
        <authorList>
            <person name="Cui C."/>
            <person name="Chen C."/>
            <person name="Sun J."/>
            <person name="Liu Y."/>
        </authorList>
    </citation>
    <scope>NUCLEOTIDE SEQUENCE [LARGE SCALE GENOMIC DNA]</scope>
    <source>
        <strain evidence="2 3">B18</strain>
        <plasmid evidence="3">pb18-1</plasmid>
    </source>
</reference>
<dbReference type="RefSeq" id="WP_163146385.1">
    <property type="nucleotide sequence ID" value="NZ_CP044456.1"/>
</dbReference>
<accession>A0A6C0Y6E2</accession>
<dbReference type="EMBL" id="CP044456">
    <property type="protein sequence ID" value="QIC71728.1"/>
    <property type="molecule type" value="Genomic_DNA"/>
</dbReference>
<sequence length="254" mass="28860">MKATDSIWKACRGEEQIVPVSGVLFRMVKKLEQIATWQIVENLGEQAELEDLIEEKISAVSSLPKEDELHILLKAPFQYPPLEWGSRFGRTHEPSIFYGGCSVDATLAELAYYRFVYLQNIDTNSGESMQSQHLMFSVGYQSEKGIRLQDPPFDQHHDLIAHPSNYSRAQQLGAEMRVAEVEVFEYPSSRAADHAPCVGIFTPGNFTQNYPLSQEEWLSELTRDTVTFKSMGSRLVKTYSISDFFHNGEFPRPA</sequence>
<dbReference type="Proteomes" id="UP000503440">
    <property type="component" value="Plasmid pB18-1"/>
</dbReference>
<evidence type="ECO:0000313" key="3">
    <source>
        <dbReference type="Proteomes" id="UP000503440"/>
    </source>
</evidence>
<feature type="domain" description="RES" evidence="1">
    <location>
        <begin position="76"/>
        <end position="212"/>
    </location>
</feature>
<name>A0A6C0Y6E2_9GAMM</name>
<dbReference type="AlphaFoldDB" id="A0A6C0Y6E2"/>
<evidence type="ECO:0000313" key="2">
    <source>
        <dbReference type="EMBL" id="QIC71728.1"/>
    </source>
</evidence>
<geneLocation type="plasmid" evidence="3">
    <name>pb18-1</name>
</geneLocation>
<protein>
    <submittedName>
        <fullName evidence="2">RES family NAD+ phosphorylase</fullName>
    </submittedName>
</protein>
<organism evidence="2 3">
    <name type="scientific">Acinetobacter indicus</name>
    <dbReference type="NCBI Taxonomy" id="756892"/>
    <lineage>
        <taxon>Bacteria</taxon>
        <taxon>Pseudomonadati</taxon>
        <taxon>Pseudomonadota</taxon>
        <taxon>Gammaproteobacteria</taxon>
        <taxon>Moraxellales</taxon>
        <taxon>Moraxellaceae</taxon>
        <taxon>Acinetobacter</taxon>
    </lineage>
</organism>
<proteinExistence type="predicted"/>
<gene>
    <name evidence="2" type="ORF">FSC09_15145</name>
</gene>
<keyword evidence="2" id="KW-0614">Plasmid</keyword>